<dbReference type="Proteomes" id="UP001497516">
    <property type="component" value="Chromosome 10"/>
</dbReference>
<dbReference type="Proteomes" id="UP001497516">
    <property type="component" value="Chromosome 2"/>
</dbReference>
<name>A0AAV2DEU0_9ROSI</name>
<evidence type="ECO:0000313" key="1">
    <source>
        <dbReference type="EMBL" id="CAL1360913.1"/>
    </source>
</evidence>
<keyword evidence="3" id="KW-1185">Reference proteome</keyword>
<gene>
    <name evidence="2" type="ORF">LTRI10_LOCUS13976</name>
    <name evidence="1" type="ORF">LTRI10_LOCUS8315</name>
</gene>
<reference evidence="2 3" key="1">
    <citation type="submission" date="2024-04" db="EMBL/GenBank/DDBJ databases">
        <authorList>
            <person name="Fracassetti M."/>
        </authorList>
    </citation>
    <scope>NUCLEOTIDE SEQUENCE [LARGE SCALE GENOMIC DNA]</scope>
</reference>
<organism evidence="2 3">
    <name type="scientific">Linum trigynum</name>
    <dbReference type="NCBI Taxonomy" id="586398"/>
    <lineage>
        <taxon>Eukaryota</taxon>
        <taxon>Viridiplantae</taxon>
        <taxon>Streptophyta</taxon>
        <taxon>Embryophyta</taxon>
        <taxon>Tracheophyta</taxon>
        <taxon>Spermatophyta</taxon>
        <taxon>Magnoliopsida</taxon>
        <taxon>eudicotyledons</taxon>
        <taxon>Gunneridae</taxon>
        <taxon>Pentapetalae</taxon>
        <taxon>rosids</taxon>
        <taxon>fabids</taxon>
        <taxon>Malpighiales</taxon>
        <taxon>Linaceae</taxon>
        <taxon>Linum</taxon>
    </lineage>
</organism>
<dbReference type="AlphaFoldDB" id="A0AAV2DEU0"/>
<protein>
    <submittedName>
        <fullName evidence="2">Uncharacterized protein</fullName>
    </submittedName>
</protein>
<evidence type="ECO:0000313" key="3">
    <source>
        <dbReference type="Proteomes" id="UP001497516"/>
    </source>
</evidence>
<dbReference type="EMBL" id="OZ034815">
    <property type="protein sequence ID" value="CAL1371942.1"/>
    <property type="molecule type" value="Genomic_DNA"/>
</dbReference>
<dbReference type="EMBL" id="OZ034814">
    <property type="protein sequence ID" value="CAL1360913.1"/>
    <property type="molecule type" value="Genomic_DNA"/>
</dbReference>
<proteinExistence type="predicted"/>
<evidence type="ECO:0000313" key="2">
    <source>
        <dbReference type="EMBL" id="CAL1371942.1"/>
    </source>
</evidence>
<sequence>MLQHATAEQGLCTQPMDRYQLYPVSFVTRLYLPPLLCAVEDEPLRWRSPKPKVLSVLGHGEGKGCGLKKGLIVSVYLQRFVDCEACQPFGRAEYDTPEKAVTIYSESFKTIPELQIVQFTAVMACVEGSSIYASEDIIMYHEQIN</sequence>
<accession>A0AAV2DEU0</accession>